<dbReference type="GO" id="GO:0003979">
    <property type="term" value="F:UDP-glucose 6-dehydrogenase activity"/>
    <property type="evidence" value="ECO:0007669"/>
    <property type="project" value="UniProtKB-EC"/>
</dbReference>
<dbReference type="InterPro" id="IPR036220">
    <property type="entry name" value="UDP-Glc/GDP-Man_DH_C_sf"/>
</dbReference>
<evidence type="ECO:0000313" key="14">
    <source>
        <dbReference type="Proteomes" id="UP000007796"/>
    </source>
</evidence>
<dbReference type="Pfam" id="PF03721">
    <property type="entry name" value="UDPG_MGDP_dh_N"/>
    <property type="match status" value="1"/>
</dbReference>
<dbReference type="RefSeq" id="XP_014168155.1">
    <property type="nucleotide sequence ID" value="XM_014312680.1"/>
</dbReference>
<feature type="region of interest" description="Disordered" evidence="11">
    <location>
        <begin position="334"/>
        <end position="356"/>
    </location>
</feature>
<dbReference type="GO" id="GO:0006065">
    <property type="term" value="P:UDP-glucuronate biosynthetic process"/>
    <property type="evidence" value="ECO:0007669"/>
    <property type="project" value="UniProtKB-UniPathway"/>
</dbReference>
<evidence type="ECO:0000256" key="9">
    <source>
        <dbReference type="PIRSR" id="PIRSR500134-2"/>
    </source>
</evidence>
<dbReference type="HOGENOM" id="CLU_023810_7_0_1"/>
<evidence type="ECO:0000256" key="7">
    <source>
        <dbReference type="PIRNR" id="PIRNR000124"/>
    </source>
</evidence>
<feature type="binding site" evidence="10">
    <location>
        <position position="251"/>
    </location>
    <ligand>
        <name>NAD(+)</name>
        <dbReference type="ChEBI" id="CHEBI:57540"/>
    </ligand>
</feature>
<dbReference type="InterPro" id="IPR014026">
    <property type="entry name" value="UDP-Glc/GDP-Man_DH_dimer"/>
</dbReference>
<feature type="binding site" evidence="9">
    <location>
        <begin position="67"/>
        <end position="70"/>
    </location>
    <ligand>
        <name>substrate</name>
    </ligand>
</feature>
<dbReference type="PANTHER" id="PTHR11374:SF3">
    <property type="entry name" value="UDP-GLUCOSE 6-DEHYDROGENASE"/>
    <property type="match status" value="1"/>
</dbReference>
<keyword evidence="14" id="KW-1185">Reference proteome</keyword>
<keyword evidence="5 7" id="KW-0520">NAD</keyword>
<protein>
    <recommendedName>
        <fullName evidence="3 7">UDP-glucose 6-dehydrogenase</fullName>
        <ecNumber evidence="3 7">1.1.1.22</ecNumber>
    </recommendedName>
</protein>
<dbReference type="GO" id="GO:0005634">
    <property type="term" value="C:nucleus"/>
    <property type="evidence" value="ECO:0007669"/>
    <property type="project" value="TreeGrafter"/>
</dbReference>
<dbReference type="InterPro" id="IPR001732">
    <property type="entry name" value="UDP-Glc/GDP-Man_DH_N"/>
</dbReference>
<dbReference type="GO" id="GO:0006024">
    <property type="term" value="P:glycosaminoglycan biosynthetic process"/>
    <property type="evidence" value="ECO:0007669"/>
    <property type="project" value="TreeGrafter"/>
</dbReference>
<dbReference type="InterPro" id="IPR036291">
    <property type="entry name" value="NAD(P)-bd_dom_sf"/>
</dbReference>
<evidence type="ECO:0000313" key="13">
    <source>
        <dbReference type="EMBL" id="EFW98672.1"/>
    </source>
</evidence>
<dbReference type="STRING" id="655863.F0XV76"/>
<dbReference type="GO" id="GO:0000271">
    <property type="term" value="P:polysaccharide biosynthetic process"/>
    <property type="evidence" value="ECO:0007669"/>
    <property type="project" value="InterPro"/>
</dbReference>
<evidence type="ECO:0000256" key="4">
    <source>
        <dbReference type="ARBA" id="ARBA00023002"/>
    </source>
</evidence>
<comment type="similarity">
    <text evidence="2 7">Belongs to the UDP-glucose/GDP-mannose dehydrogenase family.</text>
</comment>
<dbReference type="EMBL" id="GL630006">
    <property type="protein sequence ID" value="EFW98672.1"/>
    <property type="molecule type" value="Genomic_DNA"/>
</dbReference>
<gene>
    <name evidence="13" type="ORF">CMQ_4524</name>
</gene>
<reference evidence="13 14" key="1">
    <citation type="journal article" date="2011" name="Proc. Natl. Acad. Sci. U.S.A.">
        <title>Genome and transcriptome analyses of the mountain pine beetle-fungal symbiont Grosmannia clavigera, a lodgepole pine pathogen.</title>
        <authorList>
            <person name="DiGuistini S."/>
            <person name="Wang Y."/>
            <person name="Liao N.Y."/>
            <person name="Taylor G."/>
            <person name="Tanguay P."/>
            <person name="Feau N."/>
            <person name="Henrissat B."/>
            <person name="Chan S.K."/>
            <person name="Hesse-Orce U."/>
            <person name="Alamouti S.M."/>
            <person name="Tsui C.K.M."/>
            <person name="Docking R.T."/>
            <person name="Levasseur A."/>
            <person name="Haridas S."/>
            <person name="Robertson G."/>
            <person name="Birol I."/>
            <person name="Holt R.A."/>
            <person name="Marra M.A."/>
            <person name="Hamelin R.C."/>
            <person name="Hirst M."/>
            <person name="Jones S.J.M."/>
            <person name="Bohlmann J."/>
            <person name="Breuil C."/>
        </authorList>
    </citation>
    <scope>NUCLEOTIDE SEQUENCE [LARGE SCALE GENOMIC DNA]</scope>
    <source>
        <strain evidence="14">kw1407 / UAMH 11150</strain>
    </source>
</reference>
<dbReference type="eggNOG" id="KOG2666">
    <property type="taxonomic scope" value="Eukaryota"/>
</dbReference>
<feature type="domain" description="UDP-glucose/GDP-mannose dehydrogenase C-terminal" evidence="12">
    <location>
        <begin position="237"/>
        <end position="340"/>
    </location>
</feature>
<dbReference type="InterPro" id="IPR017476">
    <property type="entry name" value="UDP-Glc/GDP-Man"/>
</dbReference>
<dbReference type="AlphaFoldDB" id="F0XV76"/>
<dbReference type="EC" id="1.1.1.22" evidence="3 7"/>
<feature type="binding site" evidence="9">
    <location>
        <position position="244"/>
    </location>
    <ligand>
        <name>substrate</name>
    </ligand>
</feature>
<dbReference type="SUPFAM" id="SSF52413">
    <property type="entry name" value="UDP-glucose/GDP-mannose dehydrogenase C-terminal domain"/>
    <property type="match status" value="1"/>
</dbReference>
<dbReference type="InterPro" id="IPR008927">
    <property type="entry name" value="6-PGluconate_DH-like_C_sf"/>
</dbReference>
<feature type="compositionally biased region" description="Basic and acidic residues" evidence="11">
    <location>
        <begin position="337"/>
        <end position="350"/>
    </location>
</feature>
<dbReference type="SUPFAM" id="SSF48179">
    <property type="entry name" value="6-phosphogluconate dehydrogenase C-terminal domain-like"/>
    <property type="match status" value="1"/>
</dbReference>
<feature type="binding site" evidence="9">
    <location>
        <position position="178"/>
    </location>
    <ligand>
        <name>substrate</name>
    </ligand>
</feature>
<dbReference type="NCBIfam" id="TIGR03026">
    <property type="entry name" value="NDP-sugDHase"/>
    <property type="match status" value="1"/>
</dbReference>
<comment type="pathway">
    <text evidence="1">Nucleotide-sugar biosynthesis; UDP-alpha-D-glucuronate biosynthesis; UDP-alpha-D-glucuronate from UDP-alpha-D-glucose: step 1/1.</text>
</comment>
<dbReference type="InterPro" id="IPR028357">
    <property type="entry name" value="UDPglc_DH_bac"/>
</dbReference>
<evidence type="ECO:0000256" key="6">
    <source>
        <dbReference type="ARBA" id="ARBA00047473"/>
    </source>
</evidence>
<evidence type="ECO:0000256" key="5">
    <source>
        <dbReference type="ARBA" id="ARBA00023027"/>
    </source>
</evidence>
<evidence type="ECO:0000259" key="12">
    <source>
        <dbReference type="SMART" id="SM00984"/>
    </source>
</evidence>
<feature type="binding site" evidence="10">
    <location>
        <position position="37"/>
    </location>
    <ligand>
        <name>NAD(+)</name>
        <dbReference type="ChEBI" id="CHEBI:57540"/>
    </ligand>
</feature>
<dbReference type="Proteomes" id="UP000007796">
    <property type="component" value="Unassembled WGS sequence"/>
</dbReference>
<sequence>MYGLGAGATADLGTLELATRSVAQHAKAGAIVVEKSTVPCGTARMISDILGQVRPEMSFEVLSNPEFLAEGSAVNNLMNPDRVLIGSDKSAKGLRAAEALKAVYGAWVPHKRILTVNTFSSELTKLIANAMLAQRISSINAVSALCEELGADVEEVSRALGADSRLGPKFLQSGVGFGGSCFEKDILNLSWLASSLNLPEVARYWTEILTINHYQRERFTRTVSRKLNNTLRGKKIAIFGFAFKEGTNDTRNSVAVHLIAEMAAELPQEIAVYDPGCAVEEVEEEIQRVLGHKYLHMARVKVRSSWLETVEGASAVCILTPWAQFRGQLLNTVGSSSKDKPAHPTRDNLHEGPGISISATGEGALSEMDIITLEAMNESLDEVASDDPLRRFLPQPVCLQGCKACATTSLENRVEELVDWNLVFKVMKQPSWVFDGRNIVNSALLQGMGFKVHSIGKCF</sequence>
<dbReference type="PIRSF" id="PIRSF000124">
    <property type="entry name" value="UDPglc_GDPman_dh"/>
    <property type="match status" value="1"/>
</dbReference>
<feature type="binding site" evidence="9">
    <location>
        <begin position="170"/>
        <end position="174"/>
    </location>
    <ligand>
        <name>substrate</name>
    </ligand>
</feature>
<evidence type="ECO:0000256" key="11">
    <source>
        <dbReference type="SAM" id="MobiDB-lite"/>
    </source>
</evidence>
<keyword evidence="4 7" id="KW-0560">Oxidoreductase</keyword>
<comment type="catalytic activity">
    <reaction evidence="6 7">
        <text>UDP-alpha-D-glucose + 2 NAD(+) + H2O = UDP-alpha-D-glucuronate + 2 NADH + 3 H(+)</text>
        <dbReference type="Rhea" id="RHEA:23596"/>
        <dbReference type="ChEBI" id="CHEBI:15377"/>
        <dbReference type="ChEBI" id="CHEBI:15378"/>
        <dbReference type="ChEBI" id="CHEBI:57540"/>
        <dbReference type="ChEBI" id="CHEBI:57945"/>
        <dbReference type="ChEBI" id="CHEBI:58052"/>
        <dbReference type="ChEBI" id="CHEBI:58885"/>
        <dbReference type="EC" id="1.1.1.22"/>
    </reaction>
</comment>
<dbReference type="PANTHER" id="PTHR11374">
    <property type="entry name" value="UDP-GLUCOSE DEHYDROGENASE/UDP-MANNAC DEHYDROGENASE"/>
    <property type="match status" value="1"/>
</dbReference>
<feature type="binding site" evidence="10">
    <location>
        <position position="70"/>
    </location>
    <ligand>
        <name>NAD(+)</name>
        <dbReference type="ChEBI" id="CHEBI:57540"/>
    </ligand>
</feature>
<feature type="active site" description="Nucleophile" evidence="8">
    <location>
        <position position="181"/>
    </location>
</feature>
<evidence type="ECO:0000256" key="1">
    <source>
        <dbReference type="ARBA" id="ARBA00004701"/>
    </source>
</evidence>
<dbReference type="Gene3D" id="3.40.50.720">
    <property type="entry name" value="NAD(P)-binding Rossmann-like Domain"/>
    <property type="match status" value="2"/>
</dbReference>
<dbReference type="SUPFAM" id="SSF51735">
    <property type="entry name" value="NAD(P)-binding Rossmann-fold domains"/>
    <property type="match status" value="1"/>
</dbReference>
<name>F0XV76_GROCL</name>
<evidence type="ECO:0000256" key="10">
    <source>
        <dbReference type="PIRSR" id="PIRSR500134-3"/>
    </source>
</evidence>
<dbReference type="OrthoDB" id="5059218at2759"/>
<feature type="binding site" evidence="10">
    <location>
        <position position="184"/>
    </location>
    <ligand>
        <name>NAD(+)</name>
        <dbReference type="ChEBI" id="CHEBI:57540"/>
    </ligand>
</feature>
<dbReference type="PIRSF" id="PIRSF500134">
    <property type="entry name" value="UDPglc_DH_bac"/>
    <property type="match status" value="1"/>
</dbReference>
<dbReference type="Gene3D" id="1.20.5.100">
    <property type="entry name" value="Cytochrome c1, transmembrane anchor, C-terminal"/>
    <property type="match status" value="1"/>
</dbReference>
<dbReference type="GeneID" id="25977745"/>
<dbReference type="SMART" id="SM00984">
    <property type="entry name" value="UDPG_MGDP_dh_C"/>
    <property type="match status" value="1"/>
</dbReference>
<dbReference type="Pfam" id="PF00984">
    <property type="entry name" value="UDPG_MGDP_dh"/>
    <property type="match status" value="1"/>
</dbReference>
<feature type="binding site" evidence="9">
    <location>
        <position position="125"/>
    </location>
    <ligand>
        <name>substrate</name>
    </ligand>
</feature>
<accession>F0XV76</accession>
<proteinExistence type="inferred from homology"/>
<evidence type="ECO:0000256" key="2">
    <source>
        <dbReference type="ARBA" id="ARBA00006601"/>
    </source>
</evidence>
<dbReference type="InterPro" id="IPR028356">
    <property type="entry name" value="UDPglc_DH_euk"/>
</dbReference>
<dbReference type="GO" id="GO:0051287">
    <property type="term" value="F:NAD binding"/>
    <property type="evidence" value="ECO:0007669"/>
    <property type="project" value="InterPro"/>
</dbReference>
<organism evidence="14">
    <name type="scientific">Grosmannia clavigera (strain kw1407 / UAMH 11150)</name>
    <name type="common">Blue stain fungus</name>
    <name type="synonym">Graphiocladiella clavigera</name>
    <dbReference type="NCBI Taxonomy" id="655863"/>
    <lineage>
        <taxon>Eukaryota</taxon>
        <taxon>Fungi</taxon>
        <taxon>Dikarya</taxon>
        <taxon>Ascomycota</taxon>
        <taxon>Pezizomycotina</taxon>
        <taxon>Sordariomycetes</taxon>
        <taxon>Sordariomycetidae</taxon>
        <taxon>Ophiostomatales</taxon>
        <taxon>Ophiostomataceae</taxon>
        <taxon>Leptographium</taxon>
    </lineage>
</organism>
<evidence type="ECO:0000256" key="3">
    <source>
        <dbReference type="ARBA" id="ARBA00012954"/>
    </source>
</evidence>
<dbReference type="InParanoid" id="F0XV76"/>
<dbReference type="InterPro" id="IPR014027">
    <property type="entry name" value="UDP-Glc/GDP-Man_DH_C"/>
</dbReference>
<dbReference type="UniPathway" id="UPA00038">
    <property type="reaction ID" value="UER00491"/>
</dbReference>
<dbReference type="Pfam" id="PF03720">
    <property type="entry name" value="UDPG_MGDP_dh_C"/>
    <property type="match status" value="1"/>
</dbReference>
<evidence type="ECO:0000256" key="8">
    <source>
        <dbReference type="PIRSR" id="PIRSR500134-1"/>
    </source>
</evidence>
<dbReference type="FunFam" id="1.20.5.100:FF:000001">
    <property type="entry name" value="UDP-glucose 6-dehydrogenase"/>
    <property type="match status" value="1"/>
</dbReference>